<keyword evidence="1" id="KW-0812">Transmembrane</keyword>
<name>A0ABV0QNH1_9TELE</name>
<accession>A0ABV0QNH1</accession>
<gene>
    <name evidence="2" type="ORF">XENOCAPTIV_028065</name>
</gene>
<dbReference type="Proteomes" id="UP001434883">
    <property type="component" value="Unassembled WGS sequence"/>
</dbReference>
<keyword evidence="1" id="KW-1133">Transmembrane helix</keyword>
<proteinExistence type="predicted"/>
<dbReference type="EMBL" id="JAHRIN010017556">
    <property type="protein sequence ID" value="MEQ2197349.1"/>
    <property type="molecule type" value="Genomic_DNA"/>
</dbReference>
<reference evidence="2 3" key="1">
    <citation type="submission" date="2021-06" db="EMBL/GenBank/DDBJ databases">
        <authorList>
            <person name="Palmer J.M."/>
        </authorList>
    </citation>
    <scope>NUCLEOTIDE SEQUENCE [LARGE SCALE GENOMIC DNA]</scope>
    <source>
        <strain evidence="2 3">XC_2019</strain>
        <tissue evidence="2">Muscle</tissue>
    </source>
</reference>
<protein>
    <submittedName>
        <fullName evidence="2">Uncharacterized protein</fullName>
    </submittedName>
</protein>
<evidence type="ECO:0000313" key="2">
    <source>
        <dbReference type="EMBL" id="MEQ2197349.1"/>
    </source>
</evidence>
<feature type="transmembrane region" description="Helical" evidence="1">
    <location>
        <begin position="22"/>
        <end position="42"/>
    </location>
</feature>
<evidence type="ECO:0000313" key="3">
    <source>
        <dbReference type="Proteomes" id="UP001434883"/>
    </source>
</evidence>
<organism evidence="2 3">
    <name type="scientific">Xenoophorus captivus</name>
    <dbReference type="NCBI Taxonomy" id="1517983"/>
    <lineage>
        <taxon>Eukaryota</taxon>
        <taxon>Metazoa</taxon>
        <taxon>Chordata</taxon>
        <taxon>Craniata</taxon>
        <taxon>Vertebrata</taxon>
        <taxon>Euteleostomi</taxon>
        <taxon>Actinopterygii</taxon>
        <taxon>Neopterygii</taxon>
        <taxon>Teleostei</taxon>
        <taxon>Neoteleostei</taxon>
        <taxon>Acanthomorphata</taxon>
        <taxon>Ovalentaria</taxon>
        <taxon>Atherinomorphae</taxon>
        <taxon>Cyprinodontiformes</taxon>
        <taxon>Goodeidae</taxon>
        <taxon>Xenoophorus</taxon>
    </lineage>
</organism>
<sequence length="104" mass="10609">MCGHRHIDQLIGEAKLVGVSPWAVFAMAVMWHVCVVAGAWWGPLVVGSYSGSGGAGTSLAWSGAGVVCLSPLQKEEDHLLGPGAGCPSGVLVPGPGNIKYVWGV</sequence>
<evidence type="ECO:0000256" key="1">
    <source>
        <dbReference type="SAM" id="Phobius"/>
    </source>
</evidence>
<comment type="caution">
    <text evidence="2">The sequence shown here is derived from an EMBL/GenBank/DDBJ whole genome shotgun (WGS) entry which is preliminary data.</text>
</comment>
<keyword evidence="1" id="KW-0472">Membrane</keyword>
<keyword evidence="3" id="KW-1185">Reference proteome</keyword>